<feature type="chain" id="PRO_5039591270" evidence="2">
    <location>
        <begin position="21"/>
        <end position="186"/>
    </location>
</feature>
<organism evidence="3 4">
    <name type="scientific">Phytoactinopolyspora halotolerans</name>
    <dbReference type="NCBI Taxonomy" id="1981512"/>
    <lineage>
        <taxon>Bacteria</taxon>
        <taxon>Bacillati</taxon>
        <taxon>Actinomycetota</taxon>
        <taxon>Actinomycetes</taxon>
        <taxon>Jiangellales</taxon>
        <taxon>Jiangellaceae</taxon>
        <taxon>Phytoactinopolyspora</taxon>
    </lineage>
</organism>
<dbReference type="AlphaFoldDB" id="A0A6L9SD44"/>
<evidence type="ECO:0000256" key="1">
    <source>
        <dbReference type="SAM" id="MobiDB-lite"/>
    </source>
</evidence>
<feature type="signal peptide" evidence="2">
    <location>
        <begin position="1"/>
        <end position="20"/>
    </location>
</feature>
<evidence type="ECO:0000313" key="4">
    <source>
        <dbReference type="Proteomes" id="UP000475214"/>
    </source>
</evidence>
<keyword evidence="2" id="KW-0732">Signal</keyword>
<dbReference type="Proteomes" id="UP000475214">
    <property type="component" value="Unassembled WGS sequence"/>
</dbReference>
<dbReference type="RefSeq" id="WP_163742077.1">
    <property type="nucleotide sequence ID" value="NZ_JAAGOA010000018.1"/>
</dbReference>
<accession>A0A6L9SD44</accession>
<keyword evidence="4" id="KW-1185">Reference proteome</keyword>
<name>A0A6L9SD44_9ACTN</name>
<comment type="caution">
    <text evidence="3">The sequence shown here is derived from an EMBL/GenBank/DDBJ whole genome shotgun (WGS) entry which is preliminary data.</text>
</comment>
<proteinExistence type="predicted"/>
<feature type="compositionally biased region" description="Polar residues" evidence="1">
    <location>
        <begin position="27"/>
        <end position="36"/>
    </location>
</feature>
<dbReference type="PROSITE" id="PS51257">
    <property type="entry name" value="PROKAR_LIPOPROTEIN"/>
    <property type="match status" value="1"/>
</dbReference>
<evidence type="ECO:0000313" key="3">
    <source>
        <dbReference type="EMBL" id="NEE03017.1"/>
    </source>
</evidence>
<gene>
    <name evidence="3" type="ORF">G1H10_22905</name>
</gene>
<sequence length="186" mass="19691">MRKGTALAIAILALSVSACGSDDDDATTSPRGSGTPDSGEHTPTPEPTPTAEEEPMPEPTQEPTGEETPTRPVPDLTPAPPTPGERPVTGEVPDTHMDAVIADAVERSGASAEDLTVVRSQAVQWSDGSLGCPEPGQVYTQAIVDGYWVELETDDEHLDYRLRHDGSFRLCTSPSTHPPLKKQPGT</sequence>
<feature type="compositionally biased region" description="Pro residues" evidence="1">
    <location>
        <begin position="71"/>
        <end position="84"/>
    </location>
</feature>
<evidence type="ECO:0000256" key="2">
    <source>
        <dbReference type="SAM" id="SignalP"/>
    </source>
</evidence>
<protein>
    <submittedName>
        <fullName evidence="3">Uncharacterized protein</fullName>
    </submittedName>
</protein>
<dbReference type="EMBL" id="JAAGOA010000018">
    <property type="protein sequence ID" value="NEE03017.1"/>
    <property type="molecule type" value="Genomic_DNA"/>
</dbReference>
<reference evidence="3 4" key="1">
    <citation type="submission" date="2020-02" db="EMBL/GenBank/DDBJ databases">
        <authorList>
            <person name="Li X.-J."/>
            <person name="Han X.-M."/>
        </authorList>
    </citation>
    <scope>NUCLEOTIDE SEQUENCE [LARGE SCALE GENOMIC DNA]</scope>
    <source>
        <strain evidence="3 4">CCTCC AB 2017055</strain>
    </source>
</reference>
<feature type="region of interest" description="Disordered" evidence="1">
    <location>
        <begin position="17"/>
        <end position="97"/>
    </location>
</feature>